<dbReference type="RefSeq" id="WP_032760135.1">
    <property type="nucleotide sequence ID" value="NZ_BMUG01000002.1"/>
</dbReference>
<evidence type="ECO:0000313" key="3">
    <source>
        <dbReference type="Proteomes" id="UP000498740"/>
    </source>
</evidence>
<gene>
    <name evidence="2" type="ORF">Smic_41800</name>
</gene>
<organism evidence="2 3">
    <name type="scientific">Streptomyces microflavus</name>
    <name type="common">Streptomyces lipmanii</name>
    <dbReference type="NCBI Taxonomy" id="1919"/>
    <lineage>
        <taxon>Bacteria</taxon>
        <taxon>Bacillati</taxon>
        <taxon>Actinomycetota</taxon>
        <taxon>Actinomycetes</taxon>
        <taxon>Kitasatosporales</taxon>
        <taxon>Streptomycetaceae</taxon>
        <taxon>Streptomyces</taxon>
    </lineage>
</organism>
<dbReference type="AlphaFoldDB" id="A0A7J0CUI9"/>
<evidence type="ECO:0000256" key="1">
    <source>
        <dbReference type="SAM" id="MobiDB-lite"/>
    </source>
</evidence>
<dbReference type="Proteomes" id="UP000498740">
    <property type="component" value="Unassembled WGS sequence"/>
</dbReference>
<comment type="caution">
    <text evidence="2">The sequence shown here is derived from an EMBL/GenBank/DDBJ whole genome shotgun (WGS) entry which is preliminary data.</text>
</comment>
<sequence>MHSYTKAESRQRSKLFRQGFRQALADCVDPEIRRKIERIDEAAAARGAQELAALHKVQADARQDLAAAKAVERTAPRADRPAAREARKQAEQRVRLAERAVHKAEQS</sequence>
<name>A0A7J0CUI9_STRMI</name>
<feature type="compositionally biased region" description="Basic and acidic residues" evidence="1">
    <location>
        <begin position="70"/>
        <end position="107"/>
    </location>
</feature>
<proteinExistence type="predicted"/>
<reference evidence="2 3" key="1">
    <citation type="submission" date="2020-05" db="EMBL/GenBank/DDBJ databases">
        <title>Whole genome shotgun sequence of Streptomyces microflavus NBRC 13062.</title>
        <authorList>
            <person name="Komaki H."/>
            <person name="Tamura T."/>
        </authorList>
    </citation>
    <scope>NUCLEOTIDE SEQUENCE [LARGE SCALE GENOMIC DNA]</scope>
    <source>
        <strain evidence="2 3">NBRC 13062</strain>
    </source>
</reference>
<protein>
    <submittedName>
        <fullName evidence="2">Uncharacterized protein</fullName>
    </submittedName>
</protein>
<feature type="region of interest" description="Disordered" evidence="1">
    <location>
        <begin position="68"/>
        <end position="107"/>
    </location>
</feature>
<dbReference type="EMBL" id="BLWD01000001">
    <property type="protein sequence ID" value="GFN05624.1"/>
    <property type="molecule type" value="Genomic_DNA"/>
</dbReference>
<evidence type="ECO:0000313" key="2">
    <source>
        <dbReference type="EMBL" id="GFN05624.1"/>
    </source>
</evidence>
<accession>A0A7J0CUI9</accession>